<protein>
    <submittedName>
        <fullName evidence="1">Uncharacterized protein</fullName>
    </submittedName>
</protein>
<proteinExistence type="predicted"/>
<accession>A0A445MSG3</accession>
<dbReference type="EMBL" id="OJIN01000037">
    <property type="protein sequence ID" value="SPD72383.1"/>
    <property type="molecule type" value="Genomic_DNA"/>
</dbReference>
<dbReference type="AlphaFoldDB" id="A0A445MSG3"/>
<organism evidence="1">
    <name type="scientific">uncultured Desulfobacterium sp</name>
    <dbReference type="NCBI Taxonomy" id="201089"/>
    <lineage>
        <taxon>Bacteria</taxon>
        <taxon>Pseudomonadati</taxon>
        <taxon>Thermodesulfobacteriota</taxon>
        <taxon>Desulfobacteria</taxon>
        <taxon>Desulfobacterales</taxon>
        <taxon>Desulfobacteriaceae</taxon>
        <taxon>Desulfobacterium</taxon>
        <taxon>environmental samples</taxon>
    </lineage>
</organism>
<gene>
    <name evidence="1" type="ORF">PITCH_A1310012</name>
</gene>
<evidence type="ECO:0000313" key="1">
    <source>
        <dbReference type="EMBL" id="SPD72383.1"/>
    </source>
</evidence>
<reference evidence="1" key="1">
    <citation type="submission" date="2018-01" db="EMBL/GenBank/DDBJ databases">
        <authorList>
            <person name="Regsiter A."/>
            <person name="William W."/>
        </authorList>
    </citation>
    <scope>NUCLEOTIDE SEQUENCE</scope>
    <source>
        <strain evidence="1">TRIP AH-1</strain>
    </source>
</reference>
<name>A0A445MSG3_9BACT</name>
<sequence length="99" mass="11462">MRMWSRGLGRQNLGINLSEIEIMTLKEATDYMAKEAVKPLLSELDGRRVITLSGKMQPPTGWEFVITLDLKDIFAVTFKLLSWKTIKSFFLIRSRVRVE</sequence>